<name>A0A7S1DAL7_CYCTE</name>
<dbReference type="EMBL" id="HBFW01019667">
    <property type="protein sequence ID" value="CAD8941577.1"/>
    <property type="molecule type" value="Transcribed_RNA"/>
</dbReference>
<gene>
    <name evidence="1" type="ORF">CTEN0397_LOCUS12643</name>
</gene>
<reference evidence="1" key="1">
    <citation type="submission" date="2021-01" db="EMBL/GenBank/DDBJ databases">
        <authorList>
            <person name="Corre E."/>
            <person name="Pelletier E."/>
            <person name="Niang G."/>
            <person name="Scheremetjew M."/>
            <person name="Finn R."/>
            <person name="Kale V."/>
            <person name="Holt S."/>
            <person name="Cochrane G."/>
            <person name="Meng A."/>
            <person name="Brown T."/>
            <person name="Cohen L."/>
        </authorList>
    </citation>
    <scope>NUCLEOTIDE SEQUENCE</scope>
    <source>
        <strain evidence="1">ECT3854</strain>
    </source>
</reference>
<dbReference type="AlphaFoldDB" id="A0A7S1DAL7"/>
<proteinExistence type="predicted"/>
<sequence>MLKQASLDTEITGHREILMVYIDRERARALDSLRSNRYRNVRALGEKIDTSHLGEGTTKTLEGFQARCALTEGFWLKSRSKLQIELESGCIFFYISRLTGFED</sequence>
<evidence type="ECO:0000313" key="1">
    <source>
        <dbReference type="EMBL" id="CAD8941577.1"/>
    </source>
</evidence>
<protein>
    <submittedName>
        <fullName evidence="1">Uncharacterized protein</fullName>
    </submittedName>
</protein>
<organism evidence="1">
    <name type="scientific">Cyclophora tenuis</name>
    <name type="common">Marine diatom</name>
    <dbReference type="NCBI Taxonomy" id="216820"/>
    <lineage>
        <taxon>Eukaryota</taxon>
        <taxon>Sar</taxon>
        <taxon>Stramenopiles</taxon>
        <taxon>Ochrophyta</taxon>
        <taxon>Bacillariophyta</taxon>
        <taxon>Fragilariophyceae</taxon>
        <taxon>Fragilariophycidae</taxon>
        <taxon>Cyclophorales</taxon>
        <taxon>Cyclophoraceae</taxon>
        <taxon>Cyclophora</taxon>
    </lineage>
</organism>
<accession>A0A7S1DAL7</accession>